<dbReference type="Gene3D" id="2.40.170.20">
    <property type="entry name" value="TonB-dependent receptor, beta-barrel domain"/>
    <property type="match status" value="1"/>
</dbReference>
<protein>
    <submittedName>
        <fullName evidence="6">Outer membrane receptor protein</fullName>
    </submittedName>
</protein>
<dbReference type="AlphaFoldDB" id="A0A2N9L325"/>
<evidence type="ECO:0000256" key="1">
    <source>
        <dbReference type="ARBA" id="ARBA00004442"/>
    </source>
</evidence>
<keyword evidence="3" id="KW-0998">Cell outer membrane</keyword>
<dbReference type="SUPFAM" id="SSF49464">
    <property type="entry name" value="Carboxypeptidase regulatory domain-like"/>
    <property type="match status" value="1"/>
</dbReference>
<feature type="signal peptide" evidence="4">
    <location>
        <begin position="1"/>
        <end position="26"/>
    </location>
</feature>
<sequence>MRSWVKAISTLFVVASLLLMTLPVAAQMNSAVRGSMGGVVFDATGSVLPDADVALTGPQGEYKVKTDSMGRYMVQELVPGSYTVKVEAKGFKTYVSQRNLVVAGETSSLDVHLQVGAVSDTITVEAGAVQIDTESTALTTPLTDQLYQSLPLARNVSGIFALAAGVVSGGGTDTKNNGTNPSIGGASGLENLYLVDGVNVTDQAFGGFGTYNRYWDALGTGVNLAFIKEVDIKTTAFEPQYGKAAGGIVEIVTKSGSNAFHGAVAAYMGPGAWWAARNQTCTLGYTTTVPACHYTSPQYDISGEFGGYVPGFKNKMFFFGAFDPAVAEDYWNAGPGEPLSKAQFNETLNERSWAGKLTFTPWANTQIEASSFGDPSFSDSLVAGPENYNLVNFASGAGRYNFGNINSVLRVDQTISPTWVVNLSYTYNMAHFRYSPNFNNYTIQDRSVSPYITYYVGGYEPSHDDDYSLNLSTQKIVNALGQHTLSVGYTYEHTNFLDLYNTRTGPLFAIPANNAAGAPINVGSHSAAVGKMTNATFRLYPATSACTYCAKTSAGTYAYLQTIRGTYSAPLVLARSRYHVGWANDSWQMGRHINIGAGLRWEEQWYSGEVMNYLFNDNWSPRLGINWDPKGDRRTKLFFNYARYQSVLPLDAAIRQLGNEQDDTTYYFVPDHDAAGNIKYDSNGAPVVIPDSAHALNGTAKSATASFGNPSFASSTGEGILPGTRMEYENEYVFGLERELTPGSMLGVRYSDRRLGRVVEDIGSQSPEGSLIDNFYNGGIANVAASTDISVNENEAVYTPAQWTAANGANTPGNVTAATYKAPVTGCTFADDTSVANGDFFRNYSGAPYNGACITNLSTAAGGNPDGKPDGFANPIRKYQEFVVEYARNMKDNWQARGNFRYARLFGNYEGFFRNDNGQSDPGISSLFDFTNGAISLLGDQTTPGLLNTDRRMVANVDVSYMVNDKTPAFHGVKGLNVGVNFRGMSGTPLSAYMSHPIYLNTGEVPVGGRGTKGTLPSRRQVDLHADYPVKIHESMSIKLAFDAFNITDSKFVANRNQNLDTSPGVSNPDYNRVNQFQAPFYARASVKFEF</sequence>
<evidence type="ECO:0000256" key="2">
    <source>
        <dbReference type="ARBA" id="ARBA00023136"/>
    </source>
</evidence>
<evidence type="ECO:0000259" key="5">
    <source>
        <dbReference type="Pfam" id="PF07715"/>
    </source>
</evidence>
<dbReference type="InterPro" id="IPR036942">
    <property type="entry name" value="Beta-barrel_TonB_sf"/>
</dbReference>
<evidence type="ECO:0000313" key="7">
    <source>
        <dbReference type="Proteomes" id="UP000239735"/>
    </source>
</evidence>
<dbReference type="OrthoDB" id="97893at2"/>
<accession>A0A2N9L325</accession>
<dbReference type="InterPro" id="IPR012910">
    <property type="entry name" value="Plug_dom"/>
</dbReference>
<dbReference type="Pfam" id="PF13620">
    <property type="entry name" value="CarboxypepD_reg"/>
    <property type="match status" value="1"/>
</dbReference>
<dbReference type="Gene3D" id="2.170.130.10">
    <property type="entry name" value="TonB-dependent receptor, plug domain"/>
    <property type="match status" value="1"/>
</dbReference>
<name>A0A2N9L325_9BACT</name>
<keyword evidence="4" id="KW-0732">Signal</keyword>
<proteinExistence type="predicted"/>
<dbReference type="SUPFAM" id="SSF56935">
    <property type="entry name" value="Porins"/>
    <property type="match status" value="1"/>
</dbReference>
<feature type="chain" id="PRO_5014692750" evidence="4">
    <location>
        <begin position="27"/>
        <end position="1091"/>
    </location>
</feature>
<dbReference type="Proteomes" id="UP000239735">
    <property type="component" value="Unassembled WGS sequence"/>
</dbReference>
<dbReference type="Pfam" id="PF07715">
    <property type="entry name" value="Plug"/>
    <property type="match status" value="1"/>
</dbReference>
<reference evidence="7" key="1">
    <citation type="submission" date="2018-02" db="EMBL/GenBank/DDBJ databases">
        <authorList>
            <person name="Hausmann B."/>
        </authorList>
    </citation>
    <scope>NUCLEOTIDE SEQUENCE [LARGE SCALE GENOMIC DNA]</scope>
    <source>
        <strain evidence="7">Peat soil MAG SbA5</strain>
    </source>
</reference>
<dbReference type="InterPro" id="IPR037066">
    <property type="entry name" value="Plug_dom_sf"/>
</dbReference>
<evidence type="ECO:0000256" key="3">
    <source>
        <dbReference type="ARBA" id="ARBA00023237"/>
    </source>
</evidence>
<keyword evidence="6" id="KW-0675">Receptor</keyword>
<comment type="subcellular location">
    <subcellularLocation>
        <location evidence="1">Cell outer membrane</location>
    </subcellularLocation>
</comment>
<dbReference type="GO" id="GO:0009279">
    <property type="term" value="C:cell outer membrane"/>
    <property type="evidence" value="ECO:0007669"/>
    <property type="project" value="UniProtKB-SubCell"/>
</dbReference>
<dbReference type="EMBL" id="OKRB01000013">
    <property type="protein sequence ID" value="SPE17712.1"/>
    <property type="molecule type" value="Genomic_DNA"/>
</dbReference>
<organism evidence="6 7">
    <name type="scientific">Candidatus Sulfuritelmatomonas gaucii</name>
    <dbReference type="NCBI Taxonomy" id="2043161"/>
    <lineage>
        <taxon>Bacteria</taxon>
        <taxon>Pseudomonadati</taxon>
        <taxon>Acidobacteriota</taxon>
        <taxon>Terriglobia</taxon>
        <taxon>Terriglobales</taxon>
        <taxon>Acidobacteriaceae</taxon>
        <taxon>Candidatus Sulfuritelmatomonas</taxon>
    </lineage>
</organism>
<dbReference type="Gene3D" id="2.60.40.1120">
    <property type="entry name" value="Carboxypeptidase-like, regulatory domain"/>
    <property type="match status" value="1"/>
</dbReference>
<gene>
    <name evidence="6" type="ORF">SBA5_110072</name>
</gene>
<feature type="domain" description="TonB-dependent receptor plug" evidence="5">
    <location>
        <begin position="141"/>
        <end position="247"/>
    </location>
</feature>
<dbReference type="InterPro" id="IPR008969">
    <property type="entry name" value="CarboxyPept-like_regulatory"/>
</dbReference>
<evidence type="ECO:0000313" key="6">
    <source>
        <dbReference type="EMBL" id="SPE17712.1"/>
    </source>
</evidence>
<evidence type="ECO:0000256" key="4">
    <source>
        <dbReference type="SAM" id="SignalP"/>
    </source>
</evidence>
<keyword evidence="2" id="KW-0472">Membrane</keyword>